<evidence type="ECO:0000313" key="3">
    <source>
        <dbReference type="Proteomes" id="UP001202328"/>
    </source>
</evidence>
<keyword evidence="1" id="KW-0040">ANK repeat</keyword>
<dbReference type="PANTHER" id="PTHR46224:SF6">
    <property type="entry name" value="ANKYRIN REPEAT FAMILY PROTEIN"/>
    <property type="match status" value="1"/>
</dbReference>
<dbReference type="PANTHER" id="PTHR46224">
    <property type="entry name" value="ANKYRIN REPEAT FAMILY PROTEIN"/>
    <property type="match status" value="1"/>
</dbReference>
<name>A0AAD4SA82_9MAGN</name>
<proteinExistence type="predicted"/>
<dbReference type="InterPro" id="IPR036770">
    <property type="entry name" value="Ankyrin_rpt-contain_sf"/>
</dbReference>
<keyword evidence="3" id="KW-1185">Reference proteome</keyword>
<dbReference type="AlphaFoldDB" id="A0AAD4SA82"/>
<dbReference type="PROSITE" id="PS50088">
    <property type="entry name" value="ANK_REPEAT"/>
    <property type="match status" value="2"/>
</dbReference>
<gene>
    <name evidence="2" type="ORF">MKW98_020168</name>
</gene>
<evidence type="ECO:0000256" key="1">
    <source>
        <dbReference type="PROSITE-ProRule" id="PRU00023"/>
    </source>
</evidence>
<reference evidence="2" key="1">
    <citation type="submission" date="2022-04" db="EMBL/GenBank/DDBJ databases">
        <title>A functionally conserved STORR gene fusion in Papaver species that diverged 16.8 million years ago.</title>
        <authorList>
            <person name="Catania T."/>
        </authorList>
    </citation>
    <scope>NUCLEOTIDE SEQUENCE</scope>
    <source>
        <strain evidence="2">S-188037</strain>
    </source>
</reference>
<feature type="repeat" description="ANK" evidence="1">
    <location>
        <begin position="79"/>
        <end position="111"/>
    </location>
</feature>
<dbReference type="InterPro" id="IPR002110">
    <property type="entry name" value="Ankyrin_rpt"/>
</dbReference>
<feature type="repeat" description="ANK" evidence="1">
    <location>
        <begin position="46"/>
        <end position="78"/>
    </location>
</feature>
<dbReference type="SMART" id="SM00248">
    <property type="entry name" value="ANK"/>
    <property type="match status" value="4"/>
</dbReference>
<evidence type="ECO:0000313" key="2">
    <source>
        <dbReference type="EMBL" id="KAI3877687.1"/>
    </source>
</evidence>
<dbReference type="EMBL" id="JAJJMB010012369">
    <property type="protein sequence ID" value="KAI3877687.1"/>
    <property type="molecule type" value="Genomic_DNA"/>
</dbReference>
<comment type="caution">
    <text evidence="2">The sequence shown here is derived from an EMBL/GenBank/DDBJ whole genome shotgun (WGS) entry which is preliminary data.</text>
</comment>
<sequence length="140" mass="15231">MLLVENIENIKDRGAMHYVATAVGRVNALKYLIKDMKLYVDFRDNTGETPLSWASIDGCLAAMDYLLTIGANPEIPDYSNSSPLHHAAIPTDVGIKPLLLSEGINVDFTNELGSSLQYDVSSGKHGTAQVLLDHGANVRF</sequence>
<dbReference type="SUPFAM" id="SSF48403">
    <property type="entry name" value="Ankyrin repeat"/>
    <property type="match status" value="1"/>
</dbReference>
<protein>
    <submittedName>
        <fullName evidence="2">Uncharacterized protein</fullName>
    </submittedName>
</protein>
<dbReference type="Proteomes" id="UP001202328">
    <property type="component" value="Unassembled WGS sequence"/>
</dbReference>
<dbReference type="InterPro" id="IPR051616">
    <property type="entry name" value="Cul2-RING_E3_ligase_SR"/>
</dbReference>
<dbReference type="Pfam" id="PF12796">
    <property type="entry name" value="Ank_2"/>
    <property type="match status" value="1"/>
</dbReference>
<accession>A0AAD4SA82</accession>
<organism evidence="2 3">
    <name type="scientific">Papaver atlanticum</name>
    <dbReference type="NCBI Taxonomy" id="357466"/>
    <lineage>
        <taxon>Eukaryota</taxon>
        <taxon>Viridiplantae</taxon>
        <taxon>Streptophyta</taxon>
        <taxon>Embryophyta</taxon>
        <taxon>Tracheophyta</taxon>
        <taxon>Spermatophyta</taxon>
        <taxon>Magnoliopsida</taxon>
        <taxon>Ranunculales</taxon>
        <taxon>Papaveraceae</taxon>
        <taxon>Papaveroideae</taxon>
        <taxon>Papaver</taxon>
    </lineage>
</organism>
<dbReference type="Gene3D" id="1.25.40.20">
    <property type="entry name" value="Ankyrin repeat-containing domain"/>
    <property type="match status" value="1"/>
</dbReference>